<dbReference type="STRING" id="749414.SBI_00754"/>
<sequence>MEPRTPSTLVGKIDSALAVLIIIGIAYGLYWLVSALVSSYIGFFTG</sequence>
<dbReference type="EMBL" id="CP002047">
    <property type="protein sequence ID" value="ADI03875.1"/>
    <property type="molecule type" value="Genomic_DNA"/>
</dbReference>
<reference evidence="2 3" key="1">
    <citation type="journal article" date="2010" name="J. Bacteriol.">
        <title>Genome sequence of the milbemycin-producing bacterium Streptomyces bingchenggensis.</title>
        <authorList>
            <person name="Wang X.J."/>
            <person name="Yan Y.J."/>
            <person name="Zhang B."/>
            <person name="An J."/>
            <person name="Wang J.J."/>
            <person name="Tian J."/>
            <person name="Jiang L."/>
            <person name="Chen Y.H."/>
            <person name="Huang S.X."/>
            <person name="Yin M."/>
            <person name="Zhang J."/>
            <person name="Gao A.L."/>
            <person name="Liu C.X."/>
            <person name="Zhu Z.X."/>
            <person name="Xiang W.S."/>
        </authorList>
    </citation>
    <scope>NUCLEOTIDE SEQUENCE [LARGE SCALE GENOMIC DNA]</scope>
    <source>
        <strain evidence="2 3">BCW-1</strain>
    </source>
</reference>
<evidence type="ECO:0000313" key="2">
    <source>
        <dbReference type="EMBL" id="ADI03875.1"/>
    </source>
</evidence>
<organism evidence="2 3">
    <name type="scientific">Streptomyces bingchenggensis (strain BCW-1)</name>
    <dbReference type="NCBI Taxonomy" id="749414"/>
    <lineage>
        <taxon>Bacteria</taxon>
        <taxon>Bacillati</taxon>
        <taxon>Actinomycetota</taxon>
        <taxon>Actinomycetes</taxon>
        <taxon>Kitasatosporales</taxon>
        <taxon>Streptomycetaceae</taxon>
        <taxon>Streptomyces</taxon>
    </lineage>
</organism>
<keyword evidence="1" id="KW-1133">Transmembrane helix</keyword>
<keyword evidence="1" id="KW-0812">Transmembrane</keyword>
<dbReference type="AlphaFoldDB" id="D7C453"/>
<dbReference type="Proteomes" id="UP000000377">
    <property type="component" value="Chromosome"/>
</dbReference>
<evidence type="ECO:0000256" key="1">
    <source>
        <dbReference type="SAM" id="Phobius"/>
    </source>
</evidence>
<evidence type="ECO:0000313" key="3">
    <source>
        <dbReference type="Proteomes" id="UP000000377"/>
    </source>
</evidence>
<proteinExistence type="predicted"/>
<dbReference type="HOGENOM" id="CLU_215485_0_0_11"/>
<keyword evidence="3" id="KW-1185">Reference proteome</keyword>
<keyword evidence="1" id="KW-0472">Membrane</keyword>
<feature type="transmembrane region" description="Helical" evidence="1">
    <location>
        <begin position="16"/>
        <end position="43"/>
    </location>
</feature>
<dbReference type="PATRIC" id="fig|749414.3.peg.770"/>
<gene>
    <name evidence="2" type="ordered locus">SBI_00754</name>
</gene>
<accession>D7C453</accession>
<name>D7C453_STRBB</name>
<dbReference type="KEGG" id="sbh:SBI_00754"/>
<protein>
    <submittedName>
        <fullName evidence="2">Uncharacterized protein</fullName>
    </submittedName>
</protein>